<evidence type="ECO:0000313" key="2">
    <source>
        <dbReference type="EMBL" id="XDQ68994.1"/>
    </source>
</evidence>
<name>A0AB39SPF5_9ACTN</name>
<sequence>MVDCLGLSRPVLAVAVTAAGVQDRDATVPALARLREQYFSIRLVRADRHLCRETGPTRRSSRRPSGTIQHRIPRMPRSRWRGR</sequence>
<feature type="compositionally biased region" description="Basic residues" evidence="1">
    <location>
        <begin position="71"/>
        <end position="83"/>
    </location>
</feature>
<accession>A0AB39SPF5</accession>
<proteinExistence type="predicted"/>
<gene>
    <name evidence="2" type="ORF">AB5J50_48840</name>
</gene>
<feature type="region of interest" description="Disordered" evidence="1">
    <location>
        <begin position="52"/>
        <end position="83"/>
    </location>
</feature>
<protein>
    <submittedName>
        <fullName evidence="2">Uncharacterized protein</fullName>
    </submittedName>
</protein>
<reference evidence="2" key="1">
    <citation type="submission" date="2024-07" db="EMBL/GenBank/DDBJ databases">
        <authorList>
            <person name="Yu S.T."/>
        </authorList>
    </citation>
    <scope>NUCLEOTIDE SEQUENCE</scope>
    <source>
        <strain evidence="2">R35</strain>
    </source>
</reference>
<dbReference type="EMBL" id="CP163440">
    <property type="protein sequence ID" value="XDQ68994.1"/>
    <property type="molecule type" value="Genomic_DNA"/>
</dbReference>
<evidence type="ECO:0000256" key="1">
    <source>
        <dbReference type="SAM" id="MobiDB-lite"/>
    </source>
</evidence>
<dbReference type="RefSeq" id="WP_369265727.1">
    <property type="nucleotide sequence ID" value="NZ_CP163440.1"/>
</dbReference>
<dbReference type="AlphaFoldDB" id="A0AB39SPF5"/>
<organism evidence="2">
    <name type="scientific">Streptomyces sp. R35</name>
    <dbReference type="NCBI Taxonomy" id="3238630"/>
    <lineage>
        <taxon>Bacteria</taxon>
        <taxon>Bacillati</taxon>
        <taxon>Actinomycetota</taxon>
        <taxon>Actinomycetes</taxon>
        <taxon>Kitasatosporales</taxon>
        <taxon>Streptomycetaceae</taxon>
        <taxon>Streptomyces</taxon>
    </lineage>
</organism>